<dbReference type="Pfam" id="PF13365">
    <property type="entry name" value="Trypsin_2"/>
    <property type="match status" value="1"/>
</dbReference>
<evidence type="ECO:0000256" key="2">
    <source>
        <dbReference type="ARBA" id="ARBA00022670"/>
    </source>
</evidence>
<dbReference type="SMART" id="SM00228">
    <property type="entry name" value="PDZ"/>
    <property type="match status" value="1"/>
</dbReference>
<dbReference type="STRING" id="1838285.SCAL_000441"/>
<organism evidence="6 7">
    <name type="scientific">Candidatus Syntropharchaeum caldarium</name>
    <dbReference type="NCBI Taxonomy" id="1838285"/>
    <lineage>
        <taxon>Archaea</taxon>
        <taxon>Methanobacteriati</taxon>
        <taxon>Methanobacteriota</taxon>
        <taxon>Stenosarchaea group</taxon>
        <taxon>Methanomicrobia</taxon>
        <taxon>Methanosarcinales</taxon>
        <taxon>ANME-2 cluster</taxon>
        <taxon>Candidatus Syntropharchaeum</taxon>
    </lineage>
</organism>
<feature type="transmembrane region" description="Helical" evidence="4">
    <location>
        <begin position="12"/>
        <end position="35"/>
    </location>
</feature>
<dbReference type="InterPro" id="IPR036034">
    <property type="entry name" value="PDZ_sf"/>
</dbReference>
<keyword evidence="3" id="KW-0378">Hydrolase</keyword>
<dbReference type="GO" id="GO:0004252">
    <property type="term" value="F:serine-type endopeptidase activity"/>
    <property type="evidence" value="ECO:0007669"/>
    <property type="project" value="InterPro"/>
</dbReference>
<evidence type="ECO:0000256" key="1">
    <source>
        <dbReference type="ARBA" id="ARBA00010541"/>
    </source>
</evidence>
<evidence type="ECO:0000313" key="7">
    <source>
        <dbReference type="Proteomes" id="UP000186940"/>
    </source>
</evidence>
<evidence type="ECO:0000256" key="3">
    <source>
        <dbReference type="ARBA" id="ARBA00022801"/>
    </source>
</evidence>
<comment type="similarity">
    <text evidence="1">Belongs to the peptidase S1C family.</text>
</comment>
<accession>A0A1F2PCJ6</accession>
<dbReference type="Pfam" id="PF13180">
    <property type="entry name" value="PDZ_2"/>
    <property type="match status" value="1"/>
</dbReference>
<dbReference type="InterPro" id="IPR009003">
    <property type="entry name" value="Peptidase_S1_PA"/>
</dbReference>
<evidence type="ECO:0000256" key="4">
    <source>
        <dbReference type="SAM" id="Phobius"/>
    </source>
</evidence>
<dbReference type="Gene3D" id="2.30.42.10">
    <property type="match status" value="1"/>
</dbReference>
<reference evidence="6" key="1">
    <citation type="submission" date="2016-05" db="EMBL/GenBank/DDBJ databases">
        <title>Microbial consortia oxidize butane by reversing methanogenesis.</title>
        <authorList>
            <person name="Laso-Perez R."/>
            <person name="Richter M."/>
            <person name="Wegener G."/>
            <person name="Musat F."/>
        </authorList>
    </citation>
    <scope>NUCLEOTIDE SEQUENCE [LARGE SCALE GENOMIC DNA]</scope>
    <source>
        <strain evidence="6">BOX2</strain>
    </source>
</reference>
<keyword evidence="7" id="KW-1185">Reference proteome</keyword>
<sequence>MDGKRSDTLYPRLGTVLVILIALVAGMIGGFVGWYGAFHEANHCGVHTTNLTSNQEAIVVGIFEDVKRSMVYIKSSKTNVSGIKHPFPINGSGSGFVISCNGSAYIITNEHVIAGADELTITFFDGTQRSGTLIGSDPMTDVAVIEASLPAHIQPLTLGDSDNIRPGQLAIAIGNPYALDNTITLGIISGLDRTITTEGGYTIEGVIQTDAAINPGNSGGPLLNARGEVIGINSAILPFADGIGFAIPINTAKKVSSEIIAHGKVLRPWLGITGMDLTPELAEMLGLDLDGGVIIVDVFEGDPADEAGLRGSSSHIGAEDFEPGDIIIEFDGKKIFTMNELIKAILEHEIGDEVEIGYVRDGVEERVNVTLKERPPGK</sequence>
<evidence type="ECO:0000259" key="5">
    <source>
        <dbReference type="PROSITE" id="PS50106"/>
    </source>
</evidence>
<keyword evidence="4" id="KW-0812">Transmembrane</keyword>
<dbReference type="AlphaFoldDB" id="A0A1F2PCJ6"/>
<gene>
    <name evidence="6" type="ORF">SCAL_000441</name>
</gene>
<dbReference type="SUPFAM" id="SSF50156">
    <property type="entry name" value="PDZ domain-like"/>
    <property type="match status" value="1"/>
</dbReference>
<proteinExistence type="inferred from homology"/>
<dbReference type="EMBL" id="LYOS01000001">
    <property type="protein sequence ID" value="OFV68765.1"/>
    <property type="molecule type" value="Genomic_DNA"/>
</dbReference>
<dbReference type="PANTHER" id="PTHR43343">
    <property type="entry name" value="PEPTIDASE S12"/>
    <property type="match status" value="1"/>
</dbReference>
<dbReference type="InterPro" id="IPR043504">
    <property type="entry name" value="Peptidase_S1_PA_chymotrypsin"/>
</dbReference>
<dbReference type="PANTHER" id="PTHR43343:SF3">
    <property type="entry name" value="PROTEASE DO-LIKE 8, CHLOROPLASTIC"/>
    <property type="match status" value="1"/>
</dbReference>
<dbReference type="PROSITE" id="PS50106">
    <property type="entry name" value="PDZ"/>
    <property type="match status" value="1"/>
</dbReference>
<dbReference type="InterPro" id="IPR051201">
    <property type="entry name" value="Chloro_Bact_Ser_Proteases"/>
</dbReference>
<protein>
    <submittedName>
        <fullName evidence="6">HtrA2 peptidase</fullName>
    </submittedName>
</protein>
<dbReference type="PRINTS" id="PR00834">
    <property type="entry name" value="PROTEASES2C"/>
</dbReference>
<dbReference type="Proteomes" id="UP000186940">
    <property type="component" value="Unassembled WGS sequence"/>
</dbReference>
<keyword evidence="4" id="KW-1133">Transmembrane helix</keyword>
<dbReference type="SUPFAM" id="SSF50494">
    <property type="entry name" value="Trypsin-like serine proteases"/>
    <property type="match status" value="1"/>
</dbReference>
<dbReference type="InterPro" id="IPR001940">
    <property type="entry name" value="Peptidase_S1C"/>
</dbReference>
<dbReference type="InterPro" id="IPR001478">
    <property type="entry name" value="PDZ"/>
</dbReference>
<name>A0A1F2PCJ6_9EURY</name>
<comment type="caution">
    <text evidence="6">The sequence shown here is derived from an EMBL/GenBank/DDBJ whole genome shotgun (WGS) entry which is preliminary data.</text>
</comment>
<keyword evidence="2" id="KW-0645">Protease</keyword>
<dbReference type="Gene3D" id="2.40.10.10">
    <property type="entry name" value="Trypsin-like serine proteases"/>
    <property type="match status" value="2"/>
</dbReference>
<evidence type="ECO:0000313" key="6">
    <source>
        <dbReference type="EMBL" id="OFV68765.1"/>
    </source>
</evidence>
<feature type="domain" description="PDZ" evidence="5">
    <location>
        <begin position="274"/>
        <end position="345"/>
    </location>
</feature>
<keyword evidence="4" id="KW-0472">Membrane</keyword>
<dbReference type="GO" id="GO:0006508">
    <property type="term" value="P:proteolysis"/>
    <property type="evidence" value="ECO:0007669"/>
    <property type="project" value="UniProtKB-KW"/>
</dbReference>